<comment type="similarity">
    <text evidence="3">Belongs to the IspD/TarI cytidylyltransferase family. IspD subfamily.</text>
</comment>
<dbReference type="PANTHER" id="PTHR32125:SF4">
    <property type="entry name" value="2-C-METHYL-D-ERYTHRITOL 4-PHOSPHATE CYTIDYLYLTRANSFERASE, CHLOROPLASTIC"/>
    <property type="match status" value="1"/>
</dbReference>
<comment type="catalytic activity">
    <reaction evidence="1">
        <text>2-C-methyl-D-erythritol 4-phosphate + CTP + H(+) = 4-CDP-2-C-methyl-D-erythritol + diphosphate</text>
        <dbReference type="Rhea" id="RHEA:13429"/>
        <dbReference type="ChEBI" id="CHEBI:15378"/>
        <dbReference type="ChEBI" id="CHEBI:33019"/>
        <dbReference type="ChEBI" id="CHEBI:37563"/>
        <dbReference type="ChEBI" id="CHEBI:57823"/>
        <dbReference type="ChEBI" id="CHEBI:58262"/>
        <dbReference type="EC" id="2.7.7.60"/>
    </reaction>
</comment>
<evidence type="ECO:0000256" key="5">
    <source>
        <dbReference type="ARBA" id="ARBA00019056"/>
    </source>
</evidence>
<dbReference type="FunFam" id="3.90.550.10:FF:000003">
    <property type="entry name" value="2-C-methyl-D-erythritol 4-phosphate cytidylyltransferase"/>
    <property type="match status" value="1"/>
</dbReference>
<dbReference type="PANTHER" id="PTHR32125">
    <property type="entry name" value="2-C-METHYL-D-ERYTHRITOL 4-PHOSPHATE CYTIDYLYLTRANSFERASE, CHLOROPLASTIC"/>
    <property type="match status" value="1"/>
</dbReference>
<dbReference type="AlphaFoldDB" id="A0A849NZX3"/>
<dbReference type="Proteomes" id="UP000537862">
    <property type="component" value="Unassembled WGS sequence"/>
</dbReference>
<keyword evidence="10" id="KW-1185">Reference proteome</keyword>
<dbReference type="UniPathway" id="UPA00056">
    <property type="reaction ID" value="UER00093"/>
</dbReference>
<dbReference type="InterPro" id="IPR029044">
    <property type="entry name" value="Nucleotide-diphossugar_trans"/>
</dbReference>
<evidence type="ECO:0000256" key="4">
    <source>
        <dbReference type="ARBA" id="ARBA00012526"/>
    </source>
</evidence>
<comment type="pathway">
    <text evidence="2">Isoprenoid biosynthesis; isopentenyl diphosphate biosynthesis via DXP pathway; isopentenyl diphosphate from 1-deoxy-D-xylulose 5-phosphate: step 2/6.</text>
</comment>
<evidence type="ECO:0000256" key="7">
    <source>
        <dbReference type="ARBA" id="ARBA00022695"/>
    </source>
</evidence>
<evidence type="ECO:0000256" key="2">
    <source>
        <dbReference type="ARBA" id="ARBA00004787"/>
    </source>
</evidence>
<name>A0A849NZX3_9BURK</name>
<reference evidence="9 10" key="1">
    <citation type="submission" date="2020-05" db="EMBL/GenBank/DDBJ databases">
        <authorList>
            <person name="Niu N."/>
        </authorList>
    </citation>
    <scope>NUCLEOTIDE SEQUENCE [LARGE SCALE GENOMIC DNA]</scope>
    <source>
        <strain evidence="9 10">3340-03</strain>
    </source>
</reference>
<sequence length="234" mass="25664">MQTMPQITAIIPAGGVGERAKASWNGMAIPKQYRLIKDKAMLLHTVDALLAHPMMTSVVIGVADKDDWIETLSLPPQCIVSRTGGATRADTVLNTLIASDLDDNAWVMVHDGARPGLPFANLDALIQQCIQADSGGILALPVSDTVKRQRSHQTLPVIERTIDRQGLWLAQTPQLFKKAQLENALQQALQAGFVVTDEASAIEFVGESCLLVKGHWKNIKVTWPEDFELVEYFL</sequence>
<dbReference type="InterPro" id="IPR034683">
    <property type="entry name" value="IspD/TarI"/>
</dbReference>
<dbReference type="EC" id="2.7.7.60" evidence="4"/>
<dbReference type="RefSeq" id="WP_171679730.1">
    <property type="nucleotide sequence ID" value="NZ_JABGBN010000001.1"/>
</dbReference>
<protein>
    <recommendedName>
        <fullName evidence="5">2-C-methyl-D-erythritol 4-phosphate cytidylyltransferase</fullName>
        <ecNumber evidence="4">2.7.7.60</ecNumber>
    </recommendedName>
</protein>
<dbReference type="PROSITE" id="PS01295">
    <property type="entry name" value="ISPD"/>
    <property type="match status" value="1"/>
</dbReference>
<evidence type="ECO:0000256" key="1">
    <source>
        <dbReference type="ARBA" id="ARBA00001282"/>
    </source>
</evidence>
<dbReference type="InterPro" id="IPR018294">
    <property type="entry name" value="ISPD_synthase_CS"/>
</dbReference>
<evidence type="ECO:0000313" key="10">
    <source>
        <dbReference type="Proteomes" id="UP000537862"/>
    </source>
</evidence>
<dbReference type="CDD" id="cd02516">
    <property type="entry name" value="CDP-ME_synthetase"/>
    <property type="match status" value="1"/>
</dbReference>
<dbReference type="EMBL" id="JABGBN010000001">
    <property type="protein sequence ID" value="NOL51059.1"/>
    <property type="molecule type" value="Genomic_DNA"/>
</dbReference>
<dbReference type="Gene3D" id="3.90.550.10">
    <property type="entry name" value="Spore Coat Polysaccharide Biosynthesis Protein SpsA, Chain A"/>
    <property type="match status" value="1"/>
</dbReference>
<keyword evidence="7 9" id="KW-0548">Nucleotidyltransferase</keyword>
<evidence type="ECO:0000256" key="3">
    <source>
        <dbReference type="ARBA" id="ARBA00009789"/>
    </source>
</evidence>
<keyword evidence="6 9" id="KW-0808">Transferase</keyword>
<accession>A0A849NZX3</accession>
<keyword evidence="8" id="KW-0414">Isoprene biosynthesis</keyword>
<evidence type="ECO:0000313" key="9">
    <source>
        <dbReference type="EMBL" id="NOL51059.1"/>
    </source>
</evidence>
<proteinExistence type="inferred from homology"/>
<dbReference type="SUPFAM" id="SSF53448">
    <property type="entry name" value="Nucleotide-diphospho-sugar transferases"/>
    <property type="match status" value="1"/>
</dbReference>
<dbReference type="Pfam" id="PF01128">
    <property type="entry name" value="IspD"/>
    <property type="match status" value="1"/>
</dbReference>
<evidence type="ECO:0000256" key="6">
    <source>
        <dbReference type="ARBA" id="ARBA00022679"/>
    </source>
</evidence>
<organism evidence="9 10">
    <name type="scientific">Pelistega suis</name>
    <dbReference type="NCBI Taxonomy" id="1631957"/>
    <lineage>
        <taxon>Bacteria</taxon>
        <taxon>Pseudomonadati</taxon>
        <taxon>Pseudomonadota</taxon>
        <taxon>Betaproteobacteria</taxon>
        <taxon>Burkholderiales</taxon>
        <taxon>Alcaligenaceae</taxon>
        <taxon>Pelistega</taxon>
    </lineage>
</organism>
<comment type="caution">
    <text evidence="9">The sequence shown here is derived from an EMBL/GenBank/DDBJ whole genome shotgun (WGS) entry which is preliminary data.</text>
</comment>
<dbReference type="InterPro" id="IPR050088">
    <property type="entry name" value="IspD/TarI_cytidylyltransf_bact"/>
</dbReference>
<gene>
    <name evidence="9" type="ORF">HKX39_02545</name>
</gene>
<dbReference type="InterPro" id="IPR001228">
    <property type="entry name" value="IspD"/>
</dbReference>
<dbReference type="GO" id="GO:0019288">
    <property type="term" value="P:isopentenyl diphosphate biosynthetic process, methylerythritol 4-phosphate pathway"/>
    <property type="evidence" value="ECO:0007669"/>
    <property type="project" value="UniProtKB-UniPathway"/>
</dbReference>
<dbReference type="GO" id="GO:0050518">
    <property type="term" value="F:2-C-methyl-D-erythritol 4-phosphate cytidylyltransferase activity"/>
    <property type="evidence" value="ECO:0007669"/>
    <property type="project" value="UniProtKB-EC"/>
</dbReference>
<evidence type="ECO:0000256" key="8">
    <source>
        <dbReference type="ARBA" id="ARBA00023229"/>
    </source>
</evidence>
<dbReference type="NCBIfam" id="TIGR00453">
    <property type="entry name" value="ispD"/>
    <property type="match status" value="1"/>
</dbReference>